<feature type="compositionally biased region" description="Low complexity" evidence="1">
    <location>
        <begin position="490"/>
        <end position="506"/>
    </location>
</feature>
<feature type="region of interest" description="Disordered" evidence="1">
    <location>
        <begin position="1042"/>
        <end position="1072"/>
    </location>
</feature>
<keyword evidence="4" id="KW-1185">Reference proteome</keyword>
<dbReference type="OrthoDB" id="3039272at2759"/>
<proteinExistence type="predicted"/>
<feature type="compositionally biased region" description="Low complexity" evidence="1">
    <location>
        <begin position="513"/>
        <end position="544"/>
    </location>
</feature>
<evidence type="ECO:0000256" key="1">
    <source>
        <dbReference type="SAM" id="MobiDB-lite"/>
    </source>
</evidence>
<dbReference type="AlphaFoldDB" id="S7RJM6"/>
<feature type="region of interest" description="Disordered" evidence="1">
    <location>
        <begin position="855"/>
        <end position="892"/>
    </location>
</feature>
<feature type="region of interest" description="Disordered" evidence="1">
    <location>
        <begin position="1"/>
        <end position="33"/>
    </location>
</feature>
<feature type="region of interest" description="Disordered" evidence="1">
    <location>
        <begin position="1174"/>
        <end position="1216"/>
    </location>
</feature>
<evidence type="ECO:0000256" key="2">
    <source>
        <dbReference type="SAM" id="Phobius"/>
    </source>
</evidence>
<feature type="compositionally biased region" description="Polar residues" evidence="1">
    <location>
        <begin position="581"/>
        <end position="597"/>
    </location>
</feature>
<keyword evidence="2" id="KW-1133">Transmembrane helix</keyword>
<protein>
    <submittedName>
        <fullName evidence="3">Uncharacterized protein</fullName>
    </submittedName>
</protein>
<feature type="compositionally biased region" description="Low complexity" evidence="1">
    <location>
        <begin position="91"/>
        <end position="174"/>
    </location>
</feature>
<dbReference type="HOGENOM" id="CLU_269164_0_0_1"/>
<reference evidence="3 4" key="1">
    <citation type="journal article" date="2012" name="Science">
        <title>The Paleozoic origin of enzymatic lignin decomposition reconstructed from 31 fungal genomes.</title>
        <authorList>
            <person name="Floudas D."/>
            <person name="Binder M."/>
            <person name="Riley R."/>
            <person name="Barry K."/>
            <person name="Blanchette R.A."/>
            <person name="Henrissat B."/>
            <person name="Martinez A.T."/>
            <person name="Otillar R."/>
            <person name="Spatafora J.W."/>
            <person name="Yadav J.S."/>
            <person name="Aerts A."/>
            <person name="Benoit I."/>
            <person name="Boyd A."/>
            <person name="Carlson A."/>
            <person name="Copeland A."/>
            <person name="Coutinho P.M."/>
            <person name="de Vries R.P."/>
            <person name="Ferreira P."/>
            <person name="Findley K."/>
            <person name="Foster B."/>
            <person name="Gaskell J."/>
            <person name="Glotzer D."/>
            <person name="Gorecki P."/>
            <person name="Heitman J."/>
            <person name="Hesse C."/>
            <person name="Hori C."/>
            <person name="Igarashi K."/>
            <person name="Jurgens J.A."/>
            <person name="Kallen N."/>
            <person name="Kersten P."/>
            <person name="Kohler A."/>
            <person name="Kuees U."/>
            <person name="Kumar T.K.A."/>
            <person name="Kuo A."/>
            <person name="LaButti K."/>
            <person name="Larrondo L.F."/>
            <person name="Lindquist E."/>
            <person name="Ling A."/>
            <person name="Lombard V."/>
            <person name="Lucas S."/>
            <person name="Lundell T."/>
            <person name="Martin R."/>
            <person name="McLaughlin D.J."/>
            <person name="Morgenstern I."/>
            <person name="Morin E."/>
            <person name="Murat C."/>
            <person name="Nagy L.G."/>
            <person name="Nolan M."/>
            <person name="Ohm R.A."/>
            <person name="Patyshakuliyeva A."/>
            <person name="Rokas A."/>
            <person name="Ruiz-Duenas F.J."/>
            <person name="Sabat G."/>
            <person name="Salamov A."/>
            <person name="Samejima M."/>
            <person name="Schmutz J."/>
            <person name="Slot J.C."/>
            <person name="St John F."/>
            <person name="Stenlid J."/>
            <person name="Sun H."/>
            <person name="Sun S."/>
            <person name="Syed K."/>
            <person name="Tsang A."/>
            <person name="Wiebenga A."/>
            <person name="Young D."/>
            <person name="Pisabarro A."/>
            <person name="Eastwood D.C."/>
            <person name="Martin F."/>
            <person name="Cullen D."/>
            <person name="Grigoriev I.V."/>
            <person name="Hibbett D.S."/>
        </authorList>
    </citation>
    <scope>NUCLEOTIDE SEQUENCE [LARGE SCALE GENOMIC DNA]</scope>
    <source>
        <strain evidence="3 4">ATCC 11539</strain>
    </source>
</reference>
<feature type="compositionally biased region" description="Low complexity" evidence="1">
    <location>
        <begin position="983"/>
        <end position="993"/>
    </location>
</feature>
<feature type="compositionally biased region" description="Low complexity" evidence="1">
    <location>
        <begin position="325"/>
        <end position="337"/>
    </location>
</feature>
<feature type="compositionally biased region" description="Polar residues" evidence="1">
    <location>
        <begin position="549"/>
        <end position="561"/>
    </location>
</feature>
<feature type="compositionally biased region" description="Low complexity" evidence="1">
    <location>
        <begin position="392"/>
        <end position="483"/>
    </location>
</feature>
<feature type="compositionally biased region" description="Low complexity" evidence="1">
    <location>
        <begin position="939"/>
        <end position="950"/>
    </location>
</feature>
<feature type="compositionally biased region" description="Low complexity" evidence="1">
    <location>
        <begin position="654"/>
        <end position="684"/>
    </location>
</feature>
<dbReference type="OMA" id="SDSINTH"/>
<feature type="compositionally biased region" description="Low complexity" evidence="1">
    <location>
        <begin position="598"/>
        <end position="617"/>
    </location>
</feature>
<feature type="compositionally biased region" description="Low complexity" evidence="1">
    <location>
        <begin position="562"/>
        <end position="580"/>
    </location>
</feature>
<accession>S7RJM6</accession>
<organism evidence="3 4">
    <name type="scientific">Gloeophyllum trabeum (strain ATCC 11539 / FP-39264 / Madison 617)</name>
    <name type="common">Brown rot fungus</name>
    <dbReference type="NCBI Taxonomy" id="670483"/>
    <lineage>
        <taxon>Eukaryota</taxon>
        <taxon>Fungi</taxon>
        <taxon>Dikarya</taxon>
        <taxon>Basidiomycota</taxon>
        <taxon>Agaricomycotina</taxon>
        <taxon>Agaricomycetes</taxon>
        <taxon>Gloeophyllales</taxon>
        <taxon>Gloeophyllaceae</taxon>
        <taxon>Gloeophyllum</taxon>
    </lineage>
</organism>
<feature type="region of interest" description="Disordered" evidence="1">
    <location>
        <begin position="781"/>
        <end position="802"/>
    </location>
</feature>
<sequence length="1216" mass="121787">MTEQGASETVAISGMRPAGGNAEEAGADPKVNPERPAYPRHFLIIHHTEHRKLGRNMLFGPSRAWLVGLLWISLAASVFAAPQAVSSPGNSSVTPTGAPTTSASTPANSPSTVLSPNPSIESSPSSASPSTPARATSTSPAAPPVQASHTSEAQSSSEEPSRPTTTSSASTHSDPAPPASAPAQGGQGSSSTPDRNTAPSSPTSPPTTSHNDSASPSSEHGASPSTSPPRAPQGGSGQTSTSLSPAPPDTSTRTTSPTSVTRAPPGGSGDSTTTTRSPSSDPPGTSTGRAGQDTTTQGGSGPGTTSTTNQPPSTSPSRAPGQGGTSTRSSSDGGATSETSRGSTTSHTSPGHPGQGGTSTTSHSSVSTSATGRDQSTTTSRTSSDDPGQGRTSSSTSHSSASTSGSSDGSSATTTYTSPGHPGQGGTSTTSHSGGLTSTITSSASHSSPSHPGQGESSGSASSTSDGSGSTTSTEPHSHTSVSNPGQGATSRSSSGSGSGEPTSRSRSTDGASSTTSGNRTTTPTADPSSSPSGSDSSRSPSATESHRGSSVSPTTDNVTASGSSGSGNPSSSRSSRQPSETGGSSPSHAVSGSETAGSSRRPGPSGSGSPQQTRSTNPSETATGAGPHFTSLSDGRPDGLSSSPRSGAQRTISGTPTPTVRTSRPSDTSSPGALAYSTSLTDDSTSRRGGDGRTSIVSVTLVYTSTSPGGLVTTITTVVPTQTLIPNSLTGTKSLKHDPGAIAGIVIGSLAAILVLVLWIKFAMRTRRVQRLESDALASLRDESPGPLDNEIDSHPAPGGAMGERAVLPLAAAGGYGSVSRFRSRDGTLYASVDEDEPYSAGALSGHSPAAFGPFADPFDGSDEAGISSSPRVMTEHIPGGPPPSAWLRGSFAPSGGVSRFPSGAVAEDPLILTGGASDPEVDEQFLSGLARVGAYASGSGSSEGHALAPSSMGHSPASALYSPDGALSRNRLSVPETRRQSSLGHGSSSESHSGEDNRAGRAVVGGLEGSARPTPSRTSSVRGLLSRGLNWRQPRPQSAVTVPTFFEPPPELVSRPGPRSSLPPTSPMVPMRPHTMSDSGHGSLVRANRPGFVPHWHDQGTFGPRMVTLESSSALPSPAATDATTGDGLLRLEGEAARSTADISLLDEVDYSRPIGGLVHNRTHSMTTFETQDTRRTVRTGQSNPETPLSVLQDPFRDLLDDGLGSEAGHTIGH</sequence>
<evidence type="ECO:0000313" key="4">
    <source>
        <dbReference type="Proteomes" id="UP000030669"/>
    </source>
</evidence>
<feature type="region of interest" description="Disordered" evidence="1">
    <location>
        <begin position="84"/>
        <end position="693"/>
    </location>
</feature>
<feature type="compositionally biased region" description="Polar residues" evidence="1">
    <location>
        <begin position="210"/>
        <end position="225"/>
    </location>
</feature>
<dbReference type="eggNOG" id="ENOG502RSFI">
    <property type="taxonomic scope" value="Eukaryota"/>
</dbReference>
<dbReference type="Proteomes" id="UP000030669">
    <property type="component" value="Unassembled WGS sequence"/>
</dbReference>
<dbReference type="EMBL" id="KB469307">
    <property type="protein sequence ID" value="EPQ52839.1"/>
    <property type="molecule type" value="Genomic_DNA"/>
</dbReference>
<feature type="compositionally biased region" description="Polar residues" evidence="1">
    <location>
        <begin position="641"/>
        <end position="653"/>
    </location>
</feature>
<dbReference type="GeneID" id="19309743"/>
<feature type="region of interest" description="Disordered" evidence="1">
    <location>
        <begin position="939"/>
        <end position="1002"/>
    </location>
</feature>
<feature type="transmembrane region" description="Helical" evidence="2">
    <location>
        <begin position="742"/>
        <end position="763"/>
    </location>
</feature>
<keyword evidence="2" id="KW-0812">Transmembrane</keyword>
<evidence type="ECO:0000313" key="3">
    <source>
        <dbReference type="EMBL" id="EPQ52839.1"/>
    </source>
</evidence>
<feature type="compositionally biased region" description="Low complexity" evidence="1">
    <location>
        <begin position="238"/>
        <end position="317"/>
    </location>
</feature>
<dbReference type="RefSeq" id="XP_007869084.1">
    <property type="nucleotide sequence ID" value="XM_007870893.1"/>
</dbReference>
<dbReference type="KEGG" id="gtr:GLOTRDRAFT_95658"/>
<keyword evidence="2" id="KW-0472">Membrane</keyword>
<feature type="compositionally biased region" description="Low complexity" evidence="1">
    <location>
        <begin position="181"/>
        <end position="209"/>
    </location>
</feature>
<gene>
    <name evidence="3" type="ORF">GLOTRDRAFT_95658</name>
</gene>
<feature type="compositionally biased region" description="Low complexity" evidence="1">
    <location>
        <begin position="346"/>
        <end position="382"/>
    </location>
</feature>
<name>S7RJM6_GLOTA</name>